<dbReference type="InterPro" id="IPR029063">
    <property type="entry name" value="SAM-dependent_MTases_sf"/>
</dbReference>
<dbReference type="EMBL" id="CP035299">
    <property type="protein sequence ID" value="QAU53130.1"/>
    <property type="molecule type" value="Genomic_DNA"/>
</dbReference>
<accession>A0A410WB15</accession>
<organism evidence="1 2">
    <name type="scientific">Corynebacterium pelargi</name>
    <dbReference type="NCBI Taxonomy" id="1471400"/>
    <lineage>
        <taxon>Bacteria</taxon>
        <taxon>Bacillati</taxon>
        <taxon>Actinomycetota</taxon>
        <taxon>Actinomycetes</taxon>
        <taxon>Mycobacteriales</taxon>
        <taxon>Corynebacteriaceae</taxon>
        <taxon>Corynebacterium</taxon>
    </lineage>
</organism>
<dbReference type="AlphaFoldDB" id="A0A410WB15"/>
<gene>
    <name evidence="1" type="ORF">CPELA_09375</name>
</gene>
<dbReference type="KEGG" id="cpeg:CPELA_09375"/>
<evidence type="ECO:0000313" key="2">
    <source>
        <dbReference type="Proteomes" id="UP000288929"/>
    </source>
</evidence>
<name>A0A410WB15_9CORY</name>
<proteinExistence type="predicted"/>
<dbReference type="Proteomes" id="UP000288929">
    <property type="component" value="Chromosome"/>
</dbReference>
<keyword evidence="2" id="KW-1185">Reference proteome</keyword>
<evidence type="ECO:0000313" key="1">
    <source>
        <dbReference type="EMBL" id="QAU53130.1"/>
    </source>
</evidence>
<protein>
    <submittedName>
        <fullName evidence="1">Uncharacterized protein</fullName>
    </submittedName>
</protein>
<dbReference type="RefSeq" id="WP_128890479.1">
    <property type="nucleotide sequence ID" value="NZ_BMCX01000002.1"/>
</dbReference>
<sequence>MGKKVLRPGGRALSDWMLTRANLGHARVVELAPDLGIAATQIPRYLPQSTIGIDRDADAARQTSQRLRRQSDAATMIGDPQDWACNPRIWTMSSKPTPSARCPR</sequence>
<reference evidence="1 2" key="1">
    <citation type="submission" date="2019-01" db="EMBL/GenBank/DDBJ databases">
        <authorList>
            <person name="Ruckert C."/>
            <person name="Busche T."/>
            <person name="Kalinowski J."/>
        </authorList>
    </citation>
    <scope>NUCLEOTIDE SEQUENCE [LARGE SCALE GENOMIC DNA]</scope>
    <source>
        <strain evidence="1 2">136/3</strain>
    </source>
</reference>
<dbReference type="SUPFAM" id="SSF53335">
    <property type="entry name" value="S-adenosyl-L-methionine-dependent methyltransferases"/>
    <property type="match status" value="1"/>
</dbReference>
<dbReference type="OrthoDB" id="529208at2"/>